<dbReference type="HOGENOM" id="CLU_713008_0_0_10"/>
<comment type="caution">
    <text evidence="3">The sequence shown here is derived from an EMBL/GenBank/DDBJ whole genome shotgun (WGS) entry which is preliminary data.</text>
</comment>
<dbReference type="InterPro" id="IPR002931">
    <property type="entry name" value="Transglutaminase-like"/>
</dbReference>
<keyword evidence="4" id="KW-1185">Reference proteome</keyword>
<dbReference type="GeneID" id="86050610"/>
<name>F3PWS0_9BACE</name>
<dbReference type="PANTHER" id="PTHR46333:SF2">
    <property type="entry name" value="CYTOKINESIS PROTEIN 3"/>
    <property type="match status" value="1"/>
</dbReference>
<dbReference type="Gene3D" id="3.10.620.30">
    <property type="match status" value="1"/>
</dbReference>
<evidence type="ECO:0000256" key="1">
    <source>
        <dbReference type="SAM" id="SignalP"/>
    </source>
</evidence>
<dbReference type="RefSeq" id="WP_009126427.1">
    <property type="nucleotide sequence ID" value="NZ_GL882689.1"/>
</dbReference>
<dbReference type="SUPFAM" id="SSF54001">
    <property type="entry name" value="Cysteine proteinases"/>
    <property type="match status" value="1"/>
</dbReference>
<dbReference type="eggNOG" id="COG5279">
    <property type="taxonomic scope" value="Bacteria"/>
</dbReference>
<sequence>MNRLIRYTLLLLSLSVWTAYGQTAGTSTEIPPAYTYSADSLAFYISLHHKGEDAKLSALYRWMTANMKYNVYTTFESRNDIYSEEKDVRNTLKTRSGVCRNFALVFKTVADMLDIPAFVVEGYVKAEGTLMTDPHAWCCAKVNGQWFLYDVTFGMGSIANNQFTSNPNMNYCQVTPIRMLQNHMPFDPIWQLIDRPYPFHLYDKSSSLPPASTEKAINYNDTIRAYTRLTKVQQQIDVNRRIKANGTPNPLVDYFLQLTQSNIQVYKGQEIYDIYKKAIKSFNQAADLYNEFVHYRQAKFQPEKEEKEVNELLDASNRANTAAYNYLLELAHAPEEYDTAIRNLMESVKLIMARTEKQKEFVNAYYKASASKRKSFFKDR</sequence>
<protein>
    <submittedName>
        <fullName evidence="3">Transglutaminase-like protein</fullName>
    </submittedName>
</protein>
<dbReference type="Proteomes" id="UP000003416">
    <property type="component" value="Unassembled WGS sequence"/>
</dbReference>
<reference evidence="3 4" key="1">
    <citation type="submission" date="2011-02" db="EMBL/GenBank/DDBJ databases">
        <authorList>
            <person name="Weinstock G."/>
            <person name="Sodergren E."/>
            <person name="Clifton S."/>
            <person name="Fulton L."/>
            <person name="Fulton B."/>
            <person name="Courtney L."/>
            <person name="Fronick C."/>
            <person name="Harrison M."/>
            <person name="Strong C."/>
            <person name="Farmer C."/>
            <person name="Delahaunty K."/>
            <person name="Markovic C."/>
            <person name="Hall O."/>
            <person name="Minx P."/>
            <person name="Tomlinson C."/>
            <person name="Mitreva M."/>
            <person name="Hou S."/>
            <person name="Chen J."/>
            <person name="Wollam A."/>
            <person name="Pepin K.H."/>
            <person name="Johnson M."/>
            <person name="Bhonagiri V."/>
            <person name="Zhang X."/>
            <person name="Suruliraj S."/>
            <person name="Warren W."/>
            <person name="Chinwalla A."/>
            <person name="Mardis E.R."/>
            <person name="Wilson R.K."/>
        </authorList>
    </citation>
    <scope>NUCLEOTIDE SEQUENCE [LARGE SCALE GENOMIC DNA]</scope>
    <source>
        <strain evidence="3 4">YIT 12057</strain>
    </source>
</reference>
<dbReference type="STRING" id="763034.HMPREF9446_03207"/>
<feature type="signal peptide" evidence="1">
    <location>
        <begin position="1"/>
        <end position="21"/>
    </location>
</feature>
<organism evidence="3 4">
    <name type="scientific">Bacteroides fluxus YIT 12057</name>
    <dbReference type="NCBI Taxonomy" id="763034"/>
    <lineage>
        <taxon>Bacteria</taxon>
        <taxon>Pseudomonadati</taxon>
        <taxon>Bacteroidota</taxon>
        <taxon>Bacteroidia</taxon>
        <taxon>Bacteroidales</taxon>
        <taxon>Bacteroidaceae</taxon>
        <taxon>Bacteroides</taxon>
    </lineage>
</organism>
<dbReference type="EMBL" id="AFBN01000096">
    <property type="protein sequence ID" value="EGF51999.1"/>
    <property type="molecule type" value="Genomic_DNA"/>
</dbReference>
<keyword evidence="1" id="KW-0732">Signal</keyword>
<proteinExistence type="predicted"/>
<dbReference type="InterPro" id="IPR038765">
    <property type="entry name" value="Papain-like_cys_pep_sf"/>
</dbReference>
<dbReference type="GO" id="GO:0005737">
    <property type="term" value="C:cytoplasm"/>
    <property type="evidence" value="ECO:0007669"/>
    <property type="project" value="TreeGrafter"/>
</dbReference>
<dbReference type="AlphaFoldDB" id="F3PWS0"/>
<feature type="chain" id="PRO_5003305902" evidence="1">
    <location>
        <begin position="22"/>
        <end position="380"/>
    </location>
</feature>
<evidence type="ECO:0000313" key="4">
    <source>
        <dbReference type="Proteomes" id="UP000003416"/>
    </source>
</evidence>
<gene>
    <name evidence="3" type="ORF">HMPREF9446_03207</name>
</gene>
<dbReference type="Pfam" id="PF01841">
    <property type="entry name" value="Transglut_core"/>
    <property type="match status" value="1"/>
</dbReference>
<evidence type="ECO:0000259" key="2">
    <source>
        <dbReference type="SMART" id="SM00460"/>
    </source>
</evidence>
<dbReference type="SMART" id="SM00460">
    <property type="entry name" value="TGc"/>
    <property type="match status" value="1"/>
</dbReference>
<feature type="domain" description="Transglutaminase-like" evidence="2">
    <location>
        <begin position="91"/>
        <end position="153"/>
    </location>
</feature>
<dbReference type="PANTHER" id="PTHR46333">
    <property type="entry name" value="CYTOKINESIS PROTEIN 3"/>
    <property type="match status" value="1"/>
</dbReference>
<dbReference type="InterPro" id="IPR052557">
    <property type="entry name" value="CAP/Cytokinesis_protein"/>
</dbReference>
<evidence type="ECO:0000313" key="3">
    <source>
        <dbReference type="EMBL" id="EGF51999.1"/>
    </source>
</evidence>
<accession>F3PWS0</accession>